<dbReference type="SUPFAM" id="SSF55073">
    <property type="entry name" value="Nucleotide cyclase"/>
    <property type="match status" value="1"/>
</dbReference>
<evidence type="ECO:0000256" key="1">
    <source>
        <dbReference type="SAM" id="Coils"/>
    </source>
</evidence>
<feature type="domain" description="PAS" evidence="2">
    <location>
        <begin position="196"/>
        <end position="242"/>
    </location>
</feature>
<dbReference type="SMART" id="SM00267">
    <property type="entry name" value="GGDEF"/>
    <property type="match status" value="1"/>
</dbReference>
<dbReference type="InterPro" id="IPR052155">
    <property type="entry name" value="Biofilm_reg_signaling"/>
</dbReference>
<dbReference type="Pfam" id="PF00990">
    <property type="entry name" value="GGDEF"/>
    <property type="match status" value="1"/>
</dbReference>
<proteinExistence type="predicted"/>
<dbReference type="FunFam" id="3.30.70.270:FF:000001">
    <property type="entry name" value="Diguanylate cyclase domain protein"/>
    <property type="match status" value="1"/>
</dbReference>
<dbReference type="AlphaFoldDB" id="A0A7X2IN55"/>
<dbReference type="InterPro" id="IPR000014">
    <property type="entry name" value="PAS"/>
</dbReference>
<evidence type="ECO:0000259" key="4">
    <source>
        <dbReference type="PROSITE" id="PS50887"/>
    </source>
</evidence>
<dbReference type="PANTHER" id="PTHR44757">
    <property type="entry name" value="DIGUANYLATE CYCLASE DGCP"/>
    <property type="match status" value="1"/>
</dbReference>
<dbReference type="Gene3D" id="3.30.450.20">
    <property type="entry name" value="PAS domain"/>
    <property type="match status" value="2"/>
</dbReference>
<reference evidence="5 6" key="1">
    <citation type="submission" date="2019-11" db="EMBL/GenBank/DDBJ databases">
        <title>Novel species isolated from a subtropical stream in China.</title>
        <authorList>
            <person name="Lu H."/>
        </authorList>
    </citation>
    <scope>NUCLEOTIDE SEQUENCE [LARGE SCALE GENOMIC DNA]</scope>
    <source>
        <strain evidence="5 6">FT92W</strain>
    </source>
</reference>
<dbReference type="SMART" id="SM00091">
    <property type="entry name" value="PAS"/>
    <property type="match status" value="2"/>
</dbReference>
<gene>
    <name evidence="5" type="ORF">GJ700_14505</name>
</gene>
<dbReference type="Proteomes" id="UP000446768">
    <property type="component" value="Unassembled WGS sequence"/>
</dbReference>
<dbReference type="PROSITE" id="PS50113">
    <property type="entry name" value="PAC"/>
    <property type="match status" value="2"/>
</dbReference>
<feature type="domain" description="PAC" evidence="3">
    <location>
        <begin position="118"/>
        <end position="173"/>
    </location>
</feature>
<keyword evidence="1" id="KW-0175">Coiled coil</keyword>
<keyword evidence="6" id="KW-1185">Reference proteome</keyword>
<evidence type="ECO:0000313" key="6">
    <source>
        <dbReference type="Proteomes" id="UP000446768"/>
    </source>
</evidence>
<dbReference type="InterPro" id="IPR029787">
    <property type="entry name" value="Nucleotide_cyclase"/>
</dbReference>
<dbReference type="SUPFAM" id="SSF55785">
    <property type="entry name" value="PYP-like sensor domain (PAS domain)"/>
    <property type="match status" value="2"/>
</dbReference>
<dbReference type="Pfam" id="PF08448">
    <property type="entry name" value="PAS_4"/>
    <property type="match status" value="1"/>
</dbReference>
<dbReference type="PANTHER" id="PTHR44757:SF2">
    <property type="entry name" value="BIOFILM ARCHITECTURE MAINTENANCE PROTEIN MBAA"/>
    <property type="match status" value="1"/>
</dbReference>
<dbReference type="PROSITE" id="PS50112">
    <property type="entry name" value="PAS"/>
    <property type="match status" value="2"/>
</dbReference>
<name>A0A7X2IN55_9BURK</name>
<dbReference type="InterPro" id="IPR001610">
    <property type="entry name" value="PAC"/>
</dbReference>
<dbReference type="InterPro" id="IPR043128">
    <property type="entry name" value="Rev_trsase/Diguanyl_cyclase"/>
</dbReference>
<evidence type="ECO:0000259" key="2">
    <source>
        <dbReference type="PROSITE" id="PS50112"/>
    </source>
</evidence>
<feature type="domain" description="GGDEF" evidence="4">
    <location>
        <begin position="329"/>
        <end position="468"/>
    </location>
</feature>
<sequence>MEESLADIQRQLAASRAEAAELRRQNEVLRQELDERVALDEHLAGERGLLRTLIDNMPDHIYVKDRSGRFIIANDAAARDIGVASPQELVGKSDLELYPLDCGQCFFTDEQNILQSGQPLIDQVEENINRNGVRRWFSTTKFPFYDAAGTPQGIVGISRDITQRIDALEAVRLRNRAIELSADGIAIAGCTPGMPVLYVNPAFERITGFTQEEAQQRGVDALLDDESAAEGGDGLRDALQRQHEGRAVLRSLRKDGEAFWSDTRLAVVRDRTGSATHFVFTIRDISEARRNEEHMALLATRDALTGLPNRRALMERLAQSISMCERNGTQLVVAFIDLDRLKYVNDTFGHEAGDLMLKTVADRMGGCVRKSDTLARLGGDEFVLATLHQTPDPPAGLRGLVDGMLAKIQEVLALPLMLASEPFCITCSIGVAVYAQDGHDPDILLKRADAAMYVAKKAGRNRVAWYSPPTGPTPAECP</sequence>
<feature type="domain" description="PAS" evidence="2">
    <location>
        <begin position="46"/>
        <end position="87"/>
    </location>
</feature>
<protein>
    <submittedName>
        <fullName evidence="5">Diguanylate cyclase</fullName>
    </submittedName>
</protein>
<organism evidence="5 6">
    <name type="scientific">Pseudoduganella rivuli</name>
    <dbReference type="NCBI Taxonomy" id="2666085"/>
    <lineage>
        <taxon>Bacteria</taxon>
        <taxon>Pseudomonadati</taxon>
        <taxon>Pseudomonadota</taxon>
        <taxon>Betaproteobacteria</taxon>
        <taxon>Burkholderiales</taxon>
        <taxon>Oxalobacteraceae</taxon>
        <taxon>Telluria group</taxon>
        <taxon>Pseudoduganella</taxon>
    </lineage>
</organism>
<feature type="coiled-coil region" evidence="1">
    <location>
        <begin position="5"/>
        <end position="39"/>
    </location>
</feature>
<dbReference type="GO" id="GO:0003824">
    <property type="term" value="F:catalytic activity"/>
    <property type="evidence" value="ECO:0007669"/>
    <property type="project" value="UniProtKB-ARBA"/>
</dbReference>
<dbReference type="InterPro" id="IPR000160">
    <property type="entry name" value="GGDEF_dom"/>
</dbReference>
<feature type="domain" description="PAC" evidence="3">
    <location>
        <begin position="241"/>
        <end position="297"/>
    </location>
</feature>
<dbReference type="RefSeq" id="WP_154374973.1">
    <property type="nucleotide sequence ID" value="NZ_WKJJ01000008.1"/>
</dbReference>
<dbReference type="PROSITE" id="PS50887">
    <property type="entry name" value="GGDEF"/>
    <property type="match status" value="1"/>
</dbReference>
<dbReference type="InterPro" id="IPR000700">
    <property type="entry name" value="PAS-assoc_C"/>
</dbReference>
<dbReference type="InterPro" id="IPR035965">
    <property type="entry name" value="PAS-like_dom_sf"/>
</dbReference>
<dbReference type="Gene3D" id="3.30.70.270">
    <property type="match status" value="1"/>
</dbReference>
<dbReference type="InterPro" id="IPR013656">
    <property type="entry name" value="PAS_4"/>
</dbReference>
<evidence type="ECO:0000313" key="5">
    <source>
        <dbReference type="EMBL" id="MRV72919.1"/>
    </source>
</evidence>
<dbReference type="CDD" id="cd00130">
    <property type="entry name" value="PAS"/>
    <property type="match status" value="2"/>
</dbReference>
<dbReference type="NCBIfam" id="TIGR00229">
    <property type="entry name" value="sensory_box"/>
    <property type="match status" value="2"/>
</dbReference>
<dbReference type="CDD" id="cd01949">
    <property type="entry name" value="GGDEF"/>
    <property type="match status" value="1"/>
</dbReference>
<dbReference type="Pfam" id="PF13426">
    <property type="entry name" value="PAS_9"/>
    <property type="match status" value="1"/>
</dbReference>
<evidence type="ECO:0000259" key="3">
    <source>
        <dbReference type="PROSITE" id="PS50113"/>
    </source>
</evidence>
<dbReference type="SMART" id="SM00086">
    <property type="entry name" value="PAC"/>
    <property type="match status" value="2"/>
</dbReference>
<dbReference type="EMBL" id="WKJJ01000008">
    <property type="protein sequence ID" value="MRV72919.1"/>
    <property type="molecule type" value="Genomic_DNA"/>
</dbReference>
<dbReference type="NCBIfam" id="TIGR00254">
    <property type="entry name" value="GGDEF"/>
    <property type="match status" value="1"/>
</dbReference>
<comment type="caution">
    <text evidence="5">The sequence shown here is derived from an EMBL/GenBank/DDBJ whole genome shotgun (WGS) entry which is preliminary data.</text>
</comment>
<accession>A0A7X2IN55</accession>